<dbReference type="PANTHER" id="PTHR30518">
    <property type="entry name" value="ENDOLYTIC MUREIN TRANSGLYCOSYLASE"/>
    <property type="match status" value="1"/>
</dbReference>
<dbReference type="Pfam" id="PF02618">
    <property type="entry name" value="YceG"/>
    <property type="match status" value="1"/>
</dbReference>
<evidence type="ECO:0000256" key="6">
    <source>
        <dbReference type="ARBA" id="ARBA00023316"/>
    </source>
</evidence>
<evidence type="ECO:0000256" key="3">
    <source>
        <dbReference type="ARBA" id="ARBA00022989"/>
    </source>
</evidence>
<dbReference type="GO" id="GO:0008932">
    <property type="term" value="F:lytic endotransglycosylase activity"/>
    <property type="evidence" value="ECO:0007669"/>
    <property type="project" value="UniProtKB-UniRule"/>
</dbReference>
<dbReference type="EC" id="4.2.2.29" evidence="7"/>
<keyword evidence="6 7" id="KW-0961">Cell wall biogenesis/degradation</keyword>
<accession>A0A1T4VWY5</accession>
<comment type="catalytic activity">
    <reaction evidence="7">
        <text>a peptidoglycan chain = a peptidoglycan chain with N-acetyl-1,6-anhydromuramyl-[peptide] at the reducing end + a peptidoglycan chain with N-acetylglucosamine at the non-reducing end.</text>
        <dbReference type="EC" id="4.2.2.29"/>
    </reaction>
</comment>
<evidence type="ECO:0000256" key="1">
    <source>
        <dbReference type="ARBA" id="ARBA00022475"/>
    </source>
</evidence>
<sequence>MLKKILIACGLLVLSLLIGVGVLYWQTQTFLTTPAEEQGRDIVLNVVPGQSLDRVAAELEAQGLVSSAHKFRLMVRAKNQGTAIKAGEYLLNTSWPPPQILDMLTSGKVLLHKLSIPEGLTWWQVARLVEKSGLASFDSFDKAVHDPALLARYGITGSNAEGYLFPETYLLPRPRNKNARPIVEAMLKTFRQQARQALPADRMNPKELLRLVTLASMVEKETANPAERFAIAGVYSNRLHRGMLMQCDPTVIYGLGTSFDGNLTRKHLRDATNPYNTYKHKGLPPGPICSPGKAALEAALSPEKHKYYYFVATGENGRHKFSKTLVEHNRAVWKYQIRRRR</sequence>
<keyword evidence="4 7" id="KW-0472">Membrane</keyword>
<evidence type="ECO:0000313" key="8">
    <source>
        <dbReference type="EMBL" id="SKA69530.1"/>
    </source>
</evidence>
<dbReference type="Proteomes" id="UP000189733">
    <property type="component" value="Unassembled WGS sequence"/>
</dbReference>
<dbReference type="RefSeq" id="WP_078684452.1">
    <property type="nucleotide sequence ID" value="NZ_FUYA01000003.1"/>
</dbReference>
<dbReference type="NCBIfam" id="TIGR00247">
    <property type="entry name" value="endolytic transglycosylase MltG"/>
    <property type="match status" value="1"/>
</dbReference>
<dbReference type="GO" id="GO:0005886">
    <property type="term" value="C:plasma membrane"/>
    <property type="evidence" value="ECO:0007669"/>
    <property type="project" value="UniProtKB-UniRule"/>
</dbReference>
<keyword evidence="1 7" id="KW-1003">Cell membrane</keyword>
<organism evidence="8 9">
    <name type="scientific">Desulfobaculum bizertense DSM 18034</name>
    <dbReference type="NCBI Taxonomy" id="1121442"/>
    <lineage>
        <taxon>Bacteria</taxon>
        <taxon>Pseudomonadati</taxon>
        <taxon>Thermodesulfobacteriota</taxon>
        <taxon>Desulfovibrionia</taxon>
        <taxon>Desulfovibrionales</taxon>
        <taxon>Desulfovibrionaceae</taxon>
        <taxon>Desulfobaculum</taxon>
    </lineage>
</organism>
<dbReference type="STRING" id="1121442.SAMN02745702_01150"/>
<keyword evidence="2 7" id="KW-0812">Transmembrane</keyword>
<keyword evidence="5 7" id="KW-0456">Lyase</keyword>
<evidence type="ECO:0000256" key="5">
    <source>
        <dbReference type="ARBA" id="ARBA00023239"/>
    </source>
</evidence>
<dbReference type="PANTHER" id="PTHR30518:SF2">
    <property type="entry name" value="ENDOLYTIC MUREIN TRANSGLYCOSYLASE"/>
    <property type="match status" value="1"/>
</dbReference>
<dbReference type="Gene3D" id="3.30.1490.480">
    <property type="entry name" value="Endolytic murein transglycosylase"/>
    <property type="match status" value="1"/>
</dbReference>
<comment type="function">
    <text evidence="7">Functions as a peptidoglycan terminase that cleaves nascent peptidoglycan strands endolytically to terminate their elongation.</text>
</comment>
<dbReference type="CDD" id="cd08010">
    <property type="entry name" value="MltG_like"/>
    <property type="match status" value="1"/>
</dbReference>
<evidence type="ECO:0000256" key="7">
    <source>
        <dbReference type="HAMAP-Rule" id="MF_02065"/>
    </source>
</evidence>
<keyword evidence="3 7" id="KW-1133">Transmembrane helix</keyword>
<dbReference type="Gene3D" id="3.30.160.60">
    <property type="entry name" value="Classic Zinc Finger"/>
    <property type="match status" value="1"/>
</dbReference>
<protein>
    <recommendedName>
        <fullName evidence="7">Endolytic murein transglycosylase</fullName>
        <ecNumber evidence="7">4.2.2.29</ecNumber>
    </recommendedName>
    <alternativeName>
        <fullName evidence="7">Peptidoglycan lytic transglycosylase</fullName>
    </alternativeName>
    <alternativeName>
        <fullName evidence="7">Peptidoglycan polymerization terminase</fullName>
    </alternativeName>
</protein>
<dbReference type="AlphaFoldDB" id="A0A1T4VWY5"/>
<feature type="site" description="Important for catalytic activity" evidence="7">
    <location>
        <position position="221"/>
    </location>
</feature>
<proteinExistence type="inferred from homology"/>
<reference evidence="8 9" key="1">
    <citation type="submission" date="2017-02" db="EMBL/GenBank/DDBJ databases">
        <authorList>
            <person name="Peterson S.W."/>
        </authorList>
    </citation>
    <scope>NUCLEOTIDE SEQUENCE [LARGE SCALE GENOMIC DNA]</scope>
    <source>
        <strain evidence="8 9">DSM 18034</strain>
    </source>
</reference>
<gene>
    <name evidence="7" type="primary">mltG</name>
    <name evidence="8" type="ORF">SAMN02745702_01150</name>
</gene>
<keyword evidence="9" id="KW-1185">Reference proteome</keyword>
<comment type="similarity">
    <text evidence="7">Belongs to the transglycosylase MltG family.</text>
</comment>
<evidence type="ECO:0000313" key="9">
    <source>
        <dbReference type="Proteomes" id="UP000189733"/>
    </source>
</evidence>
<dbReference type="InterPro" id="IPR003770">
    <property type="entry name" value="MLTG-like"/>
</dbReference>
<dbReference type="HAMAP" id="MF_02065">
    <property type="entry name" value="MltG"/>
    <property type="match status" value="1"/>
</dbReference>
<dbReference type="EMBL" id="FUYA01000003">
    <property type="protein sequence ID" value="SKA69530.1"/>
    <property type="molecule type" value="Genomic_DNA"/>
</dbReference>
<dbReference type="GO" id="GO:0009252">
    <property type="term" value="P:peptidoglycan biosynthetic process"/>
    <property type="evidence" value="ECO:0007669"/>
    <property type="project" value="UniProtKB-UniRule"/>
</dbReference>
<evidence type="ECO:0000256" key="4">
    <source>
        <dbReference type="ARBA" id="ARBA00023136"/>
    </source>
</evidence>
<evidence type="ECO:0000256" key="2">
    <source>
        <dbReference type="ARBA" id="ARBA00022692"/>
    </source>
</evidence>
<name>A0A1T4VWY5_9BACT</name>
<dbReference type="OrthoDB" id="9814591at2"/>
<dbReference type="GO" id="GO:0071555">
    <property type="term" value="P:cell wall organization"/>
    <property type="evidence" value="ECO:0007669"/>
    <property type="project" value="UniProtKB-KW"/>
</dbReference>